<protein>
    <recommendedName>
        <fullName evidence="2">3-hydroxyisobutyryl-CoA hydrolase</fullName>
        <ecNumber evidence="2">3.1.2.4</ecNumber>
    </recommendedName>
</protein>
<dbReference type="EMBL" id="CP000352">
    <property type="protein sequence ID" value="ABF08901.1"/>
    <property type="molecule type" value="Genomic_DNA"/>
</dbReference>
<dbReference type="STRING" id="266264.Rmet_2022"/>
<dbReference type="InterPro" id="IPR029045">
    <property type="entry name" value="ClpP/crotonase-like_dom_sf"/>
</dbReference>
<keyword evidence="3" id="KW-0378">Hydrolase</keyword>
<dbReference type="InterPro" id="IPR032259">
    <property type="entry name" value="HIBYL-CoA-H"/>
</dbReference>
<evidence type="ECO:0000256" key="2">
    <source>
        <dbReference type="ARBA" id="ARBA00011915"/>
    </source>
</evidence>
<comment type="catalytic activity">
    <reaction evidence="1">
        <text>3-hydroxy-2-methylpropanoyl-CoA + H2O = 3-hydroxy-2-methylpropanoate + CoA + H(+)</text>
        <dbReference type="Rhea" id="RHEA:20888"/>
        <dbReference type="ChEBI" id="CHEBI:11805"/>
        <dbReference type="ChEBI" id="CHEBI:15377"/>
        <dbReference type="ChEBI" id="CHEBI:15378"/>
        <dbReference type="ChEBI" id="CHEBI:57287"/>
        <dbReference type="ChEBI" id="CHEBI:57340"/>
        <dbReference type="EC" id="3.1.2.4"/>
    </reaction>
</comment>
<name>Q1LLS5_CUPMC</name>
<evidence type="ECO:0000259" key="4">
    <source>
        <dbReference type="Pfam" id="PF16113"/>
    </source>
</evidence>
<dbReference type="CDD" id="cd06558">
    <property type="entry name" value="crotonase-like"/>
    <property type="match status" value="1"/>
</dbReference>
<dbReference type="AlphaFoldDB" id="Q1LLS5"/>
<dbReference type="NCBIfam" id="NF004127">
    <property type="entry name" value="PRK05617.1"/>
    <property type="match status" value="1"/>
</dbReference>
<keyword evidence="6" id="KW-1185">Reference proteome</keyword>
<dbReference type="GO" id="GO:0006574">
    <property type="term" value="P:L-valine catabolic process"/>
    <property type="evidence" value="ECO:0007669"/>
    <property type="project" value="TreeGrafter"/>
</dbReference>
<dbReference type="eggNOG" id="COG1024">
    <property type="taxonomic scope" value="Bacteria"/>
</dbReference>
<organism evidence="5 6">
    <name type="scientific">Cupriavidus metallidurans (strain ATCC 43123 / DSM 2839 / NBRC 102507 / CH34)</name>
    <name type="common">Ralstonia metallidurans</name>
    <dbReference type="NCBI Taxonomy" id="266264"/>
    <lineage>
        <taxon>Bacteria</taxon>
        <taxon>Pseudomonadati</taxon>
        <taxon>Pseudomonadota</taxon>
        <taxon>Betaproteobacteria</taxon>
        <taxon>Burkholderiales</taxon>
        <taxon>Burkholderiaceae</taxon>
        <taxon>Cupriavidus</taxon>
    </lineage>
</organism>
<gene>
    <name evidence="5" type="ordered locus">Rmet_2022</name>
</gene>
<evidence type="ECO:0000256" key="1">
    <source>
        <dbReference type="ARBA" id="ARBA00001709"/>
    </source>
</evidence>
<sequence>MLCRGRRFGGSVVESLPAMMETEMTEFVSTQVQGGVAYLTLTRPQALNALSLEMIRAITGALQSWENDPAVHAMVVAGAGGKAFCAGGDIRWFYQAHQANDPLLDQFFVEEYALNHLIHRYAKPYIALMDGVVMGGGMGISQGARLRIVTERTKMAMPETNIGLFPDVGGGWFLARTQGHIGEYLGLTGAVIGAADAIYAKLADAYLPTNAIAEMVASLQARQFTSGEAVLEQIASFTRQHADACVPSTSQLASNAALIDTLFAGASAQAILAAVSDAEGDWAAQTAATLRSRSPLMLCVTLEQIRRARTMSLEDELRMELDMMHDVFRHGDGIEGIRALVIDKDHQPKWNPPRLDEVSGARVRAFFDSPWRKDDHPLATLGA</sequence>
<dbReference type="Proteomes" id="UP000002429">
    <property type="component" value="Chromosome"/>
</dbReference>
<reference evidence="6" key="1">
    <citation type="journal article" date="2010" name="PLoS ONE">
        <title>The complete genome sequence of Cupriavidus metallidurans strain CH34, a master survivalist in harsh and anthropogenic environments.</title>
        <authorList>
            <person name="Janssen P.J."/>
            <person name="Van Houdt R."/>
            <person name="Moors H."/>
            <person name="Monsieurs P."/>
            <person name="Morin N."/>
            <person name="Michaux A."/>
            <person name="Benotmane M.A."/>
            <person name="Leys N."/>
            <person name="Vallaeys T."/>
            <person name="Lapidus A."/>
            <person name="Monchy S."/>
            <person name="Medigue C."/>
            <person name="Taghavi S."/>
            <person name="McCorkle S."/>
            <person name="Dunn J."/>
            <person name="van der Lelie D."/>
            <person name="Mergeay M."/>
        </authorList>
    </citation>
    <scope>NUCLEOTIDE SEQUENCE [LARGE SCALE GENOMIC DNA]</scope>
    <source>
        <strain evidence="6">ATCC 43123 / DSM 2839 / NBRC 102507 / CH34</strain>
    </source>
</reference>
<proteinExistence type="predicted"/>
<evidence type="ECO:0000313" key="5">
    <source>
        <dbReference type="EMBL" id="ABF08901.1"/>
    </source>
</evidence>
<feature type="domain" description="Enoyl-CoA hydratase/isomerase" evidence="4">
    <location>
        <begin position="37"/>
        <end position="367"/>
    </location>
</feature>
<evidence type="ECO:0000313" key="6">
    <source>
        <dbReference type="Proteomes" id="UP000002429"/>
    </source>
</evidence>
<dbReference type="GO" id="GO:0003860">
    <property type="term" value="F:3-hydroxyisobutyryl-CoA hydrolase activity"/>
    <property type="evidence" value="ECO:0007669"/>
    <property type="project" value="UniProtKB-EC"/>
</dbReference>
<dbReference type="Gene3D" id="3.90.226.10">
    <property type="entry name" value="2-enoyl-CoA Hydratase, Chain A, domain 1"/>
    <property type="match status" value="1"/>
</dbReference>
<evidence type="ECO:0000256" key="3">
    <source>
        <dbReference type="ARBA" id="ARBA00022801"/>
    </source>
</evidence>
<dbReference type="InterPro" id="IPR045004">
    <property type="entry name" value="ECH_dom"/>
</dbReference>
<dbReference type="EC" id="3.1.2.4" evidence="2"/>
<dbReference type="PANTHER" id="PTHR43176">
    <property type="entry name" value="3-HYDROXYISOBUTYRYL-COA HYDROLASE-RELATED"/>
    <property type="match status" value="1"/>
</dbReference>
<dbReference type="PANTHER" id="PTHR43176:SF3">
    <property type="entry name" value="3-HYDROXYISOBUTYRYL-COA HYDROLASE, MITOCHONDRIAL"/>
    <property type="match status" value="1"/>
</dbReference>
<dbReference type="Pfam" id="PF16113">
    <property type="entry name" value="ECH_2"/>
    <property type="match status" value="1"/>
</dbReference>
<accession>Q1LLS5</accession>
<dbReference type="SUPFAM" id="SSF52096">
    <property type="entry name" value="ClpP/crotonase"/>
    <property type="match status" value="1"/>
</dbReference>
<dbReference type="KEGG" id="rme:Rmet_2022"/>
<dbReference type="HOGENOM" id="CLU_009834_22_1_4"/>